<dbReference type="Proteomes" id="UP000661077">
    <property type="component" value="Unassembled WGS sequence"/>
</dbReference>
<name>A0ABS1X4E7_9GAMM</name>
<dbReference type="Gene3D" id="1.10.10.60">
    <property type="entry name" value="Homeodomain-like"/>
    <property type="match status" value="1"/>
</dbReference>
<dbReference type="SUPFAM" id="SSF46689">
    <property type="entry name" value="Homeodomain-like"/>
    <property type="match status" value="1"/>
</dbReference>
<protein>
    <submittedName>
        <fullName evidence="5">AraC family transcriptional regulator</fullName>
    </submittedName>
</protein>
<dbReference type="RefSeq" id="WP_203170206.1">
    <property type="nucleotide sequence ID" value="NZ_JAEVLS010000006.1"/>
</dbReference>
<dbReference type="EMBL" id="JAEVLS010000006">
    <property type="protein sequence ID" value="MBM0108099.1"/>
    <property type="molecule type" value="Genomic_DNA"/>
</dbReference>
<keyword evidence="1" id="KW-0805">Transcription regulation</keyword>
<accession>A0ABS1X4E7</accession>
<dbReference type="Pfam" id="PF12833">
    <property type="entry name" value="HTH_18"/>
    <property type="match status" value="1"/>
</dbReference>
<dbReference type="InterPro" id="IPR050204">
    <property type="entry name" value="AraC_XylS_family_regulators"/>
</dbReference>
<reference evidence="5 6" key="1">
    <citation type="journal article" date="2021" name="Int. J. Syst. Evol. Microbiol.">
        <title>Steroidobacter gossypii sp. nov., isolated from soil of cotton cropping field.</title>
        <authorList>
            <person name="Huang R."/>
            <person name="Yang S."/>
            <person name="Zhen C."/>
            <person name="Liu W."/>
        </authorList>
    </citation>
    <scope>NUCLEOTIDE SEQUENCE [LARGE SCALE GENOMIC DNA]</scope>
    <source>
        <strain evidence="5 6">S1-65</strain>
    </source>
</reference>
<organism evidence="5 6">
    <name type="scientific">Steroidobacter gossypii</name>
    <dbReference type="NCBI Taxonomy" id="2805490"/>
    <lineage>
        <taxon>Bacteria</taxon>
        <taxon>Pseudomonadati</taxon>
        <taxon>Pseudomonadota</taxon>
        <taxon>Gammaproteobacteria</taxon>
        <taxon>Steroidobacterales</taxon>
        <taxon>Steroidobacteraceae</taxon>
        <taxon>Steroidobacter</taxon>
    </lineage>
</organism>
<evidence type="ECO:0000313" key="6">
    <source>
        <dbReference type="Proteomes" id="UP000661077"/>
    </source>
</evidence>
<evidence type="ECO:0000259" key="4">
    <source>
        <dbReference type="PROSITE" id="PS01124"/>
    </source>
</evidence>
<proteinExistence type="predicted"/>
<dbReference type="InterPro" id="IPR018060">
    <property type="entry name" value="HTH_AraC"/>
</dbReference>
<dbReference type="PANTHER" id="PTHR46796">
    <property type="entry name" value="HTH-TYPE TRANSCRIPTIONAL ACTIVATOR RHAS-RELATED"/>
    <property type="match status" value="1"/>
</dbReference>
<evidence type="ECO:0000313" key="5">
    <source>
        <dbReference type="EMBL" id="MBM0108099.1"/>
    </source>
</evidence>
<evidence type="ECO:0000256" key="1">
    <source>
        <dbReference type="ARBA" id="ARBA00023015"/>
    </source>
</evidence>
<keyword evidence="2" id="KW-0238">DNA-binding</keyword>
<comment type="caution">
    <text evidence="5">The sequence shown here is derived from an EMBL/GenBank/DDBJ whole genome shotgun (WGS) entry which is preliminary data.</text>
</comment>
<evidence type="ECO:0000256" key="3">
    <source>
        <dbReference type="ARBA" id="ARBA00023163"/>
    </source>
</evidence>
<sequence>MARTSSSFSVRRPGRGLARFVRQYWLSLNNSAPLYTALPDGCVDLVLEVSASGYRSWVYGTTTSPTAIACAPGYHYLGIRFHPGQSRHFIRAAAAEITDSSADLRALMEFPADRIAMRIASEALFDELDVILGGLLAHAPPVASYIDGVIEHVDVRHGLVRVDDVASWFGKSRRQMERAFLQTVGVPLKLFCMISRLRHAADLIAHPPARSLTAVANDAGYSDQAHMTRDFTRLAGVSPGQLRHDDAFFQYHSPR</sequence>
<gene>
    <name evidence="5" type="ORF">JM946_25490</name>
</gene>
<evidence type="ECO:0000256" key="2">
    <source>
        <dbReference type="ARBA" id="ARBA00023125"/>
    </source>
</evidence>
<dbReference type="InterPro" id="IPR009057">
    <property type="entry name" value="Homeodomain-like_sf"/>
</dbReference>
<dbReference type="InterPro" id="IPR046532">
    <property type="entry name" value="DUF6597"/>
</dbReference>
<feature type="domain" description="HTH araC/xylS-type" evidence="4">
    <location>
        <begin position="140"/>
        <end position="245"/>
    </location>
</feature>
<dbReference type="PROSITE" id="PS01124">
    <property type="entry name" value="HTH_ARAC_FAMILY_2"/>
    <property type="match status" value="1"/>
</dbReference>
<dbReference type="Pfam" id="PF20240">
    <property type="entry name" value="DUF6597"/>
    <property type="match status" value="1"/>
</dbReference>
<dbReference type="SMART" id="SM00342">
    <property type="entry name" value="HTH_ARAC"/>
    <property type="match status" value="1"/>
</dbReference>
<keyword evidence="3" id="KW-0804">Transcription</keyword>
<keyword evidence="6" id="KW-1185">Reference proteome</keyword>